<dbReference type="OrthoDB" id="9762883at2"/>
<dbReference type="Pfam" id="PF00905">
    <property type="entry name" value="Transpeptidase"/>
    <property type="match status" value="1"/>
</dbReference>
<protein>
    <submittedName>
        <fullName evidence="1">Beta-lactamase OXA-5</fullName>
        <ecNumber evidence="1">3.5.2.6</ecNumber>
    </submittedName>
</protein>
<dbReference type="GO" id="GO:0008658">
    <property type="term" value="F:penicillin binding"/>
    <property type="evidence" value="ECO:0007669"/>
    <property type="project" value="InterPro"/>
</dbReference>
<dbReference type="Gene3D" id="3.40.710.10">
    <property type="entry name" value="DD-peptidase/beta-lactamase superfamily"/>
    <property type="match status" value="1"/>
</dbReference>
<reference evidence="1 2" key="1">
    <citation type="submission" date="2015-11" db="EMBL/GenBank/DDBJ databases">
        <title>Genome sequences of Lysobacter enzymogenes strain C3 and Lysobacter antibioticus ATCC 29479.</title>
        <authorList>
            <person name="Kobayashi D.Y."/>
        </authorList>
    </citation>
    <scope>NUCLEOTIDE SEQUENCE [LARGE SCALE GENOMIC DNA]</scope>
    <source>
        <strain evidence="1 2">C3</strain>
    </source>
</reference>
<keyword evidence="1" id="KW-0378">Hydrolase</keyword>
<sequence>MNAVRRRFVPRLAVLAALACAVAAPPLAAQYPRSYPTPPASELPQPEQPPLRACFLLSELGGSELRRRPAQGCDRQVSPAATFELAAALAALDASVVRATGASNGQTLESALAYSSPEYFRDIDRQMGATRMGEYLNRFGYGNADTRGGGEYWNGGSLLISPNEQMRFLQRLFGDQLPVSRQSMMSVRESLEPPGYVVSSRGRVIAAAGAMTGGVPPMIKTGAVDAGNESVRWQVGMLTRDNRKYVYVSCVTGPLGLAQNAAEIVASHELRNAGVQ</sequence>
<dbReference type="EC" id="3.5.2.6" evidence="1"/>
<dbReference type="Proteomes" id="UP000061569">
    <property type="component" value="Chromosome"/>
</dbReference>
<gene>
    <name evidence="1" type="ORF">GLE_4351</name>
</gene>
<evidence type="ECO:0000313" key="1">
    <source>
        <dbReference type="EMBL" id="ALN59692.1"/>
    </source>
</evidence>
<dbReference type="EMBL" id="CP013140">
    <property type="protein sequence ID" value="ALN59692.1"/>
    <property type="molecule type" value="Genomic_DNA"/>
</dbReference>
<dbReference type="STRING" id="69.GLE_4351"/>
<evidence type="ECO:0000313" key="2">
    <source>
        <dbReference type="Proteomes" id="UP000061569"/>
    </source>
</evidence>
<dbReference type="InterPro" id="IPR012338">
    <property type="entry name" value="Beta-lactam/transpept-like"/>
</dbReference>
<dbReference type="SUPFAM" id="SSF56601">
    <property type="entry name" value="beta-lactamase/transpeptidase-like"/>
    <property type="match status" value="1"/>
</dbReference>
<proteinExistence type="predicted"/>
<name>A0A0S2DMD5_LYSEN</name>
<accession>A0A0S2DMD5</accession>
<dbReference type="AlphaFoldDB" id="A0A0S2DMD5"/>
<dbReference type="InterPro" id="IPR001460">
    <property type="entry name" value="PCN-bd_Tpept"/>
</dbReference>
<dbReference type="PATRIC" id="fig|69.6.peg.4290"/>
<dbReference type="GO" id="GO:0008800">
    <property type="term" value="F:beta-lactamase activity"/>
    <property type="evidence" value="ECO:0007669"/>
    <property type="project" value="UniProtKB-EC"/>
</dbReference>
<organism evidence="1 2">
    <name type="scientific">Lysobacter enzymogenes</name>
    <dbReference type="NCBI Taxonomy" id="69"/>
    <lineage>
        <taxon>Bacteria</taxon>
        <taxon>Pseudomonadati</taxon>
        <taxon>Pseudomonadota</taxon>
        <taxon>Gammaproteobacteria</taxon>
        <taxon>Lysobacterales</taxon>
        <taxon>Lysobacteraceae</taxon>
        <taxon>Lysobacter</taxon>
    </lineage>
</organism>
<dbReference type="KEGG" id="lez:GLE_4351"/>